<feature type="region of interest" description="Disordered" evidence="1">
    <location>
        <begin position="1"/>
        <end position="22"/>
    </location>
</feature>
<evidence type="ECO:0000313" key="2">
    <source>
        <dbReference type="EMBL" id="WIT10233.1"/>
    </source>
</evidence>
<name>A0AA95NDQ6_9BURK</name>
<reference evidence="2" key="1">
    <citation type="submission" date="2023-01" db="EMBL/GenBank/DDBJ databases">
        <title>Whole genome sequence of Paucibacter sp. S2-9 isolated from pond sediment.</title>
        <authorList>
            <person name="Jung J.Y."/>
        </authorList>
    </citation>
    <scope>NUCLEOTIDE SEQUENCE</scope>
    <source>
        <strain evidence="2">S2-9</strain>
    </source>
</reference>
<evidence type="ECO:0000256" key="1">
    <source>
        <dbReference type="SAM" id="MobiDB-lite"/>
    </source>
</evidence>
<keyword evidence="3" id="KW-1185">Reference proteome</keyword>
<dbReference type="AlphaFoldDB" id="A0AA95NDQ6"/>
<feature type="compositionally biased region" description="Basic and acidic residues" evidence="1">
    <location>
        <begin position="1"/>
        <end position="14"/>
    </location>
</feature>
<dbReference type="Proteomes" id="UP001177769">
    <property type="component" value="Chromosome"/>
</dbReference>
<evidence type="ECO:0000313" key="3">
    <source>
        <dbReference type="Proteomes" id="UP001177769"/>
    </source>
</evidence>
<protein>
    <recommendedName>
        <fullName evidence="4">DUF2782 domain-containing protein</fullName>
    </recommendedName>
</protein>
<dbReference type="EMBL" id="CP116346">
    <property type="protein sequence ID" value="WIT10233.1"/>
    <property type="molecule type" value="Genomic_DNA"/>
</dbReference>
<dbReference type="KEGG" id="pais:PFX98_15000"/>
<sequence length="121" mass="13177">MSTAHSHETAERPFHSQGRRSAPHEACRIVMLGLLLSLGATAPHAEPAPDAKVERSVIEDDAVRVEELRERGQTRQVTVHNKGSKAPAYEILMGDGSRDLSQGPGSTRGAAGQRVWRLLDF</sequence>
<organism evidence="2 3">
    <name type="scientific">Paucibacter sediminis</name>
    <dbReference type="NCBI Taxonomy" id="3019553"/>
    <lineage>
        <taxon>Bacteria</taxon>
        <taxon>Pseudomonadati</taxon>
        <taxon>Pseudomonadota</taxon>
        <taxon>Betaproteobacteria</taxon>
        <taxon>Burkholderiales</taxon>
        <taxon>Sphaerotilaceae</taxon>
        <taxon>Roseateles</taxon>
    </lineage>
</organism>
<gene>
    <name evidence="2" type="ORF">PFX98_15000</name>
</gene>
<proteinExistence type="predicted"/>
<dbReference type="RefSeq" id="WP_285231302.1">
    <property type="nucleotide sequence ID" value="NZ_CP116346.1"/>
</dbReference>
<accession>A0AA95NDQ6</accession>
<evidence type="ECO:0008006" key="4">
    <source>
        <dbReference type="Google" id="ProtNLM"/>
    </source>
</evidence>